<reference evidence="7" key="3">
    <citation type="submission" date="2025-09" db="UniProtKB">
        <authorList>
            <consortium name="Ensembl"/>
        </authorList>
    </citation>
    <scope>IDENTIFICATION</scope>
</reference>
<feature type="transmembrane region" description="Helical" evidence="5">
    <location>
        <begin position="20"/>
        <end position="40"/>
    </location>
</feature>
<protein>
    <submittedName>
        <fullName evidence="7">Transmembrane protein 248-like</fullName>
    </submittedName>
</protein>
<evidence type="ECO:0000256" key="5">
    <source>
        <dbReference type="SAM" id="Phobius"/>
    </source>
</evidence>
<keyword evidence="3 5" id="KW-1133">Transmembrane helix</keyword>
<evidence type="ECO:0000256" key="3">
    <source>
        <dbReference type="ARBA" id="ARBA00022989"/>
    </source>
</evidence>
<dbReference type="Pfam" id="PF14940">
    <property type="entry name" value="TMEM219"/>
    <property type="match status" value="1"/>
</dbReference>
<evidence type="ECO:0000256" key="4">
    <source>
        <dbReference type="ARBA" id="ARBA00023136"/>
    </source>
</evidence>
<evidence type="ECO:0000313" key="8">
    <source>
        <dbReference type="Proteomes" id="UP000694680"/>
    </source>
</evidence>
<evidence type="ECO:0000256" key="2">
    <source>
        <dbReference type="ARBA" id="ARBA00022692"/>
    </source>
</evidence>
<feature type="transmembrane region" description="Helical" evidence="5">
    <location>
        <begin position="230"/>
        <end position="250"/>
    </location>
</feature>
<keyword evidence="4 5" id="KW-0472">Membrane</keyword>
<keyword evidence="2 5" id="KW-0812">Transmembrane</keyword>
<sequence length="274" mass="30320">MGFWNPVANLREYIFNNPPGTTFFLCMLTLAITFISLSSYSRIHALPNPDTAKDWNHLLFALAQFKLCERVNVNTSELTSSSPSPLMELDKNNKAELNSTTTPFITYLRLEVPLVVSTSSSSDSLTDITLHTTLKASQLNMGGEDIVDVTLEFRSGNNTHTCLSLSAPANLMPVSVPPPQCHATNENDKSVHVEVSETLPTASNQCYSLKSEEDPTLRVDANKGVAVHHLVEFSVCLFVVCFLFCFAASLPCTMKRRHYWSGLDSQNEPLINES</sequence>
<dbReference type="PANTHER" id="PTHR16002:SF6">
    <property type="entry name" value="INSULIN-LIKE GROWTH FACTOR-BINDING PROTEIN 3 RECEPTOR"/>
    <property type="match status" value="1"/>
</dbReference>
<organism evidence="7 8">
    <name type="scientific">Gouania willdenowi</name>
    <name type="common">Blunt-snouted clingfish</name>
    <name type="synonym">Lepadogaster willdenowi</name>
    <dbReference type="NCBI Taxonomy" id="441366"/>
    <lineage>
        <taxon>Eukaryota</taxon>
        <taxon>Metazoa</taxon>
        <taxon>Chordata</taxon>
        <taxon>Craniata</taxon>
        <taxon>Vertebrata</taxon>
        <taxon>Euteleostomi</taxon>
        <taxon>Actinopterygii</taxon>
        <taxon>Neopterygii</taxon>
        <taxon>Teleostei</taxon>
        <taxon>Neoteleostei</taxon>
        <taxon>Acanthomorphata</taxon>
        <taxon>Ovalentaria</taxon>
        <taxon>Blenniimorphae</taxon>
        <taxon>Blenniiformes</taxon>
        <taxon>Gobiesocoidei</taxon>
        <taxon>Gobiesocidae</taxon>
        <taxon>Gobiesocinae</taxon>
        <taxon>Gouania</taxon>
    </lineage>
</organism>
<reference evidence="7" key="2">
    <citation type="submission" date="2025-08" db="UniProtKB">
        <authorList>
            <consortium name="Ensembl"/>
        </authorList>
    </citation>
    <scope>IDENTIFICATION</scope>
</reference>
<dbReference type="GO" id="GO:0016020">
    <property type="term" value="C:membrane"/>
    <property type="evidence" value="ECO:0007669"/>
    <property type="project" value="UniProtKB-SubCell"/>
</dbReference>
<dbReference type="Ensembl" id="ENSGWIT00000015196.1">
    <property type="protein sequence ID" value="ENSGWIP00000013711.1"/>
    <property type="gene ID" value="ENSGWIG00000007785.1"/>
</dbReference>
<evidence type="ECO:0000256" key="1">
    <source>
        <dbReference type="ARBA" id="ARBA00004370"/>
    </source>
</evidence>
<dbReference type="AlphaFoldDB" id="A0A8C5G4I6"/>
<keyword evidence="8" id="KW-1185">Reference proteome</keyword>
<name>A0A8C5G4I6_GOUWI</name>
<proteinExistence type="predicted"/>
<accession>A0A8C5G4I6</accession>
<feature type="domain" description="TMEM248/TMEM219" evidence="6">
    <location>
        <begin position="10"/>
        <end position="208"/>
    </location>
</feature>
<gene>
    <name evidence="7" type="primary">zgc:158398</name>
</gene>
<dbReference type="InterPro" id="IPR039587">
    <property type="entry name" value="TMEM248/TMEM219_dom"/>
</dbReference>
<dbReference type="OrthoDB" id="8680674at2759"/>
<reference evidence="7" key="1">
    <citation type="submission" date="2020-06" db="EMBL/GenBank/DDBJ databases">
        <authorList>
            <consortium name="Wellcome Sanger Institute Data Sharing"/>
        </authorList>
    </citation>
    <scope>NUCLEOTIDE SEQUENCE [LARGE SCALE GENOMIC DNA]</scope>
</reference>
<evidence type="ECO:0000313" key="7">
    <source>
        <dbReference type="Ensembl" id="ENSGWIP00000013711.1"/>
    </source>
</evidence>
<evidence type="ECO:0000259" key="6">
    <source>
        <dbReference type="Pfam" id="PF14940"/>
    </source>
</evidence>
<comment type="subcellular location">
    <subcellularLocation>
        <location evidence="1">Membrane</location>
    </subcellularLocation>
</comment>
<dbReference type="InterPro" id="IPR039493">
    <property type="entry name" value="TMEM248/TMEM219"/>
</dbReference>
<dbReference type="PANTHER" id="PTHR16002">
    <property type="entry name" value="TRANSMEMBRANE PROTEIN 248-LIKE"/>
    <property type="match status" value="1"/>
</dbReference>
<dbReference type="Proteomes" id="UP000694680">
    <property type="component" value="Chromosome 9"/>
</dbReference>